<dbReference type="EMBL" id="MCGO01000252">
    <property type="protein sequence ID" value="ORY20169.1"/>
    <property type="molecule type" value="Genomic_DNA"/>
</dbReference>
<evidence type="ECO:0000313" key="3">
    <source>
        <dbReference type="Proteomes" id="UP000193642"/>
    </source>
</evidence>
<evidence type="ECO:0000313" key="2">
    <source>
        <dbReference type="EMBL" id="ORY20169.1"/>
    </source>
</evidence>
<dbReference type="AlphaFoldDB" id="A0A1Y2AC74"/>
<feature type="region of interest" description="Disordered" evidence="1">
    <location>
        <begin position="189"/>
        <end position="268"/>
    </location>
</feature>
<gene>
    <name evidence="2" type="ORF">BCR33DRAFT_750659</name>
</gene>
<dbReference type="OrthoDB" id="10439734at2759"/>
<protein>
    <submittedName>
        <fullName evidence="2">Uncharacterized protein</fullName>
    </submittedName>
</protein>
<name>A0A1Y2AC74_9FUNG</name>
<sequence>MPPKLSLKKQKGSKGKIPITKGSNPKAAEKAINTLRLKLAALERNTERKGKAMATKRSALKPVFETNRRIFVKGVGASNCGGHKFAIHCGWGSLLGRCDCKYAITKALPACSVSERTRKRSRNQRDRFRMRSLAIALVAAVFGSSTRVTFSHPTTCYNQDTAGEFSHQRAHPKAISHVCEIAFGSTSKRLDSSEDEGDGDGKQMVFDEEEEDNEEEEEDNEEEEEDNEDNQNNEDCDIGENSKEDEEQDEIVTDDVGGKSIGRSMTSSRMSGDRFWNHGMTDTEKKDLIRSFKADSLRFLLFVPSMTGQGDGQAQERIWLLLKRATASEVKQQISSLPTGIYELYKTKVQAQRADIAHAFWTAFKQNDPYKLDLKTLTPKKELAQNLIDDTNFLHHFETVEEEDVLHRFQNPQFMDAAACLMGLSQFRYCVTVEQVIKDGNFNTLAAMASLTNGEPAEEGLSEELGKGARSFYLKMKDRFQSSVSVQRGKIFNI</sequence>
<evidence type="ECO:0000256" key="1">
    <source>
        <dbReference type="SAM" id="MobiDB-lite"/>
    </source>
</evidence>
<organism evidence="2 3">
    <name type="scientific">Rhizoclosmatium globosum</name>
    <dbReference type="NCBI Taxonomy" id="329046"/>
    <lineage>
        <taxon>Eukaryota</taxon>
        <taxon>Fungi</taxon>
        <taxon>Fungi incertae sedis</taxon>
        <taxon>Chytridiomycota</taxon>
        <taxon>Chytridiomycota incertae sedis</taxon>
        <taxon>Chytridiomycetes</taxon>
        <taxon>Chytridiales</taxon>
        <taxon>Chytriomycetaceae</taxon>
        <taxon>Rhizoclosmatium</taxon>
    </lineage>
</organism>
<proteinExistence type="predicted"/>
<dbReference type="Proteomes" id="UP000193642">
    <property type="component" value="Unassembled WGS sequence"/>
</dbReference>
<feature type="compositionally biased region" description="Basic residues" evidence="1">
    <location>
        <begin position="1"/>
        <end position="14"/>
    </location>
</feature>
<feature type="region of interest" description="Disordered" evidence="1">
    <location>
        <begin position="1"/>
        <end position="25"/>
    </location>
</feature>
<reference evidence="2 3" key="1">
    <citation type="submission" date="2016-07" db="EMBL/GenBank/DDBJ databases">
        <title>Pervasive Adenine N6-methylation of Active Genes in Fungi.</title>
        <authorList>
            <consortium name="DOE Joint Genome Institute"/>
            <person name="Mondo S.J."/>
            <person name="Dannebaum R.O."/>
            <person name="Kuo R.C."/>
            <person name="Labutti K."/>
            <person name="Haridas S."/>
            <person name="Kuo A."/>
            <person name="Salamov A."/>
            <person name="Ahrendt S.R."/>
            <person name="Lipzen A."/>
            <person name="Sullivan W."/>
            <person name="Andreopoulos W.B."/>
            <person name="Clum A."/>
            <person name="Lindquist E."/>
            <person name="Daum C."/>
            <person name="Ramamoorthy G.K."/>
            <person name="Gryganskyi A."/>
            <person name="Culley D."/>
            <person name="Magnuson J.K."/>
            <person name="James T.Y."/>
            <person name="O'Malley M.A."/>
            <person name="Stajich J.E."/>
            <person name="Spatafora J.W."/>
            <person name="Visel A."/>
            <person name="Grigoriev I.V."/>
        </authorList>
    </citation>
    <scope>NUCLEOTIDE SEQUENCE [LARGE SCALE GENOMIC DNA]</scope>
    <source>
        <strain evidence="2 3">JEL800</strain>
    </source>
</reference>
<feature type="compositionally biased region" description="Acidic residues" evidence="1">
    <location>
        <begin position="206"/>
        <end position="253"/>
    </location>
</feature>
<comment type="caution">
    <text evidence="2">The sequence shown here is derived from an EMBL/GenBank/DDBJ whole genome shotgun (WGS) entry which is preliminary data.</text>
</comment>
<keyword evidence="3" id="KW-1185">Reference proteome</keyword>
<accession>A0A1Y2AC74</accession>